<organism evidence="1 2">
    <name type="scientific">Candidatus Macondimonas diazotrophica</name>
    <dbReference type="NCBI Taxonomy" id="2305248"/>
    <lineage>
        <taxon>Bacteria</taxon>
        <taxon>Pseudomonadati</taxon>
        <taxon>Pseudomonadota</taxon>
        <taxon>Gammaproteobacteria</taxon>
        <taxon>Chromatiales</taxon>
        <taxon>Ectothiorhodospiraceae</taxon>
        <taxon>Candidatus Macondimonas</taxon>
    </lineage>
</organism>
<comment type="caution">
    <text evidence="1">The sequence shown here is derived from an EMBL/GenBank/DDBJ whole genome shotgun (WGS) entry which is preliminary data.</text>
</comment>
<accession>A0A4Z0F9G0</accession>
<name>A0A4Z0F9G0_9GAMM</name>
<protein>
    <recommendedName>
        <fullName evidence="3">Cthe-2314-like HEPN domain-containing protein</fullName>
    </recommendedName>
</protein>
<proteinExistence type="predicted"/>
<sequence length="230" mass="25717">MPDAFPCEAFTRYREAARRVLETPYGSDAQKEFGGASNLIAWRFRACDEDWRAYQNWFVVSETQSSYEANFRCERALFGMFTSGVSCIEAMTYSLAALASHPNILSLPFDAQRQRACNPSRLADWLQPHAAASRLERALRDLVAAAEWSFWVEFRNRMTHRGNLPRIIPVNMGAPTPPAQSLDFGGTSSTPVIRMDTADVELRLGWLARTLCVLLEQGADLVDAHAPSPA</sequence>
<evidence type="ECO:0000313" key="1">
    <source>
        <dbReference type="EMBL" id="TFZ81997.1"/>
    </source>
</evidence>
<dbReference type="RefSeq" id="WP_135282283.1">
    <property type="nucleotide sequence ID" value="NZ_SRIO01000013.1"/>
</dbReference>
<dbReference type="EMBL" id="SRIO01000013">
    <property type="protein sequence ID" value="TFZ81997.1"/>
    <property type="molecule type" value="Genomic_DNA"/>
</dbReference>
<keyword evidence="2" id="KW-1185">Reference proteome</keyword>
<gene>
    <name evidence="1" type="ORF">E4680_10085</name>
</gene>
<dbReference type="Proteomes" id="UP000297890">
    <property type="component" value="Unassembled WGS sequence"/>
</dbReference>
<dbReference type="AlphaFoldDB" id="A0A4Z0F9G0"/>
<evidence type="ECO:0000313" key="2">
    <source>
        <dbReference type="Proteomes" id="UP000297890"/>
    </source>
</evidence>
<reference evidence="1 2" key="1">
    <citation type="journal article" date="2019" name="ISME J.">
        <title>Candidatus Macondimonas diazotrophica, a novel gammaproteobacterial genus dominating crude-oil-contaminated coastal sediments.</title>
        <authorList>
            <person name="Karthikeyan S."/>
            <person name="Konstantinidis K."/>
        </authorList>
    </citation>
    <scope>NUCLEOTIDE SEQUENCE [LARGE SCALE GENOMIC DNA]</scope>
    <source>
        <strain evidence="1 2">KTK01</strain>
    </source>
</reference>
<evidence type="ECO:0008006" key="3">
    <source>
        <dbReference type="Google" id="ProtNLM"/>
    </source>
</evidence>